<evidence type="ECO:0000259" key="1">
    <source>
        <dbReference type="PROSITE" id="PS50042"/>
    </source>
</evidence>
<dbReference type="AlphaFoldDB" id="A0A5B2VM40"/>
<dbReference type="InterPro" id="IPR014710">
    <property type="entry name" value="RmlC-like_jellyroll"/>
</dbReference>
<reference evidence="2 3" key="1">
    <citation type="submission" date="2019-09" db="EMBL/GenBank/DDBJ databases">
        <title>Chitinophaga ginsengihumi sp. nov., isolated from soil of ginseng rhizosphere.</title>
        <authorList>
            <person name="Lee J."/>
        </authorList>
    </citation>
    <scope>NUCLEOTIDE SEQUENCE [LARGE SCALE GENOMIC DNA]</scope>
    <source>
        <strain evidence="2 3">BN140078</strain>
    </source>
</reference>
<proteinExistence type="predicted"/>
<dbReference type="CDD" id="cd00038">
    <property type="entry name" value="CAP_ED"/>
    <property type="match status" value="1"/>
</dbReference>
<dbReference type="InterPro" id="IPR000595">
    <property type="entry name" value="cNMP-bd_dom"/>
</dbReference>
<dbReference type="Proteomes" id="UP000324611">
    <property type="component" value="Unassembled WGS sequence"/>
</dbReference>
<dbReference type="EMBL" id="VUOC01000004">
    <property type="protein sequence ID" value="KAA2239720.1"/>
    <property type="molecule type" value="Genomic_DNA"/>
</dbReference>
<evidence type="ECO:0000313" key="2">
    <source>
        <dbReference type="EMBL" id="KAA2239720.1"/>
    </source>
</evidence>
<accession>A0A5B2VM40</accession>
<dbReference type="InterPro" id="IPR018490">
    <property type="entry name" value="cNMP-bd_dom_sf"/>
</dbReference>
<reference evidence="2 3" key="2">
    <citation type="submission" date="2019-09" db="EMBL/GenBank/DDBJ databases">
        <authorList>
            <person name="Jin C."/>
        </authorList>
    </citation>
    <scope>NUCLEOTIDE SEQUENCE [LARGE SCALE GENOMIC DNA]</scope>
    <source>
        <strain evidence="2 3">BN140078</strain>
    </source>
</reference>
<dbReference type="RefSeq" id="WP_149840897.1">
    <property type="nucleotide sequence ID" value="NZ_VUOC01000004.1"/>
</dbReference>
<dbReference type="PROSITE" id="PS50042">
    <property type="entry name" value="CNMP_BINDING_3"/>
    <property type="match status" value="1"/>
</dbReference>
<feature type="domain" description="Cyclic nucleotide-binding" evidence="1">
    <location>
        <begin position="9"/>
        <end position="85"/>
    </location>
</feature>
<evidence type="ECO:0000313" key="3">
    <source>
        <dbReference type="Proteomes" id="UP000324611"/>
    </source>
</evidence>
<gene>
    <name evidence="2" type="ORF">F0L74_26370</name>
</gene>
<comment type="caution">
    <text evidence="2">The sequence shown here is derived from an EMBL/GenBank/DDBJ whole genome shotgun (WGS) entry which is preliminary data.</text>
</comment>
<dbReference type="SUPFAM" id="SSF51206">
    <property type="entry name" value="cAMP-binding domain-like"/>
    <property type="match status" value="1"/>
</dbReference>
<name>A0A5B2VM40_9BACT</name>
<protein>
    <submittedName>
        <fullName evidence="2">Crp/Fnr family transcriptional regulator</fullName>
    </submittedName>
</protein>
<dbReference type="Gene3D" id="2.60.120.10">
    <property type="entry name" value="Jelly Rolls"/>
    <property type="match status" value="1"/>
</dbReference>
<sequence length="194" mass="22228">MRTIPSAGLYEYLTEQKIPGYKDKVKHITLKKGHQLYGPPQRHTDIYEIITGAVKLGDISPKGEEYIYEILVPGEFFGNLALLGDDFSELCKALCATQLRTYDLAFFKHLTTHDPSVAEWFISKVVSRWNKTESVLACIRAFEPRERIQYMYNTMDKRIIIPGNREITLNKLLTNKDLADLTATTRQLVADTIK</sequence>
<keyword evidence="3" id="KW-1185">Reference proteome</keyword>
<organism evidence="2 3">
    <name type="scientific">Chitinophaga agrisoli</name>
    <dbReference type="NCBI Taxonomy" id="2607653"/>
    <lineage>
        <taxon>Bacteria</taxon>
        <taxon>Pseudomonadati</taxon>
        <taxon>Bacteroidota</taxon>
        <taxon>Chitinophagia</taxon>
        <taxon>Chitinophagales</taxon>
        <taxon>Chitinophagaceae</taxon>
        <taxon>Chitinophaga</taxon>
    </lineage>
</organism>
<dbReference type="Pfam" id="PF00027">
    <property type="entry name" value="cNMP_binding"/>
    <property type="match status" value="1"/>
</dbReference>